<dbReference type="OrthoDB" id="9807502at2"/>
<accession>A0A100YVJ2</accession>
<dbReference type="SUPFAM" id="SSF55909">
    <property type="entry name" value="Pentein"/>
    <property type="match status" value="1"/>
</dbReference>
<reference evidence="5 6" key="1">
    <citation type="submission" date="2015-12" db="EMBL/GenBank/DDBJ databases">
        <title>Draft Genome Sequence of Olsenella scatoligenes SK9K4T; a Producer of 3-Methylindole- (skatole) and 4-Methylphenol- (p-cresol) Isolated from Pig Feces.</title>
        <authorList>
            <person name="Li X."/>
            <person name="Borg B."/>
            <person name="Canibe N."/>
        </authorList>
    </citation>
    <scope>NUCLEOTIDE SEQUENCE [LARGE SCALE GENOMIC DNA]</scope>
    <source>
        <strain evidence="5 6">SK9K4</strain>
    </source>
</reference>
<comment type="caution">
    <text evidence="5">The sequence shown here is derived from an EMBL/GenBank/DDBJ whole genome shotgun (WGS) entry which is preliminary data.</text>
</comment>
<comment type="pathway">
    <text evidence="3">Amino-acid degradation; L-arginine degradation via ADI pathway; carbamoyl phosphate from L-arginine: step 1/2.</text>
</comment>
<protein>
    <recommendedName>
        <fullName evidence="3">Arginine deiminase</fullName>
        <shortName evidence="3">ADI</shortName>
        <ecNumber evidence="3">3.5.3.6</ecNumber>
    </recommendedName>
    <alternativeName>
        <fullName evidence="3">Arginine dihydrolase</fullName>
        <shortName evidence="3">AD</shortName>
    </alternativeName>
</protein>
<dbReference type="Gene3D" id="3.75.10.10">
    <property type="entry name" value="L-arginine/glycine Amidinotransferase, Chain A"/>
    <property type="match status" value="1"/>
</dbReference>
<evidence type="ECO:0000313" key="5">
    <source>
        <dbReference type="EMBL" id="KUH58465.1"/>
    </source>
</evidence>
<keyword evidence="6" id="KW-1185">Reference proteome</keyword>
<dbReference type="HAMAP" id="MF_00242">
    <property type="entry name" value="Arg_deiminase"/>
    <property type="match status" value="1"/>
</dbReference>
<dbReference type="Pfam" id="PF02274">
    <property type="entry name" value="ADI"/>
    <property type="match status" value="1"/>
</dbReference>
<dbReference type="GO" id="GO:0005737">
    <property type="term" value="C:cytoplasm"/>
    <property type="evidence" value="ECO:0007669"/>
    <property type="project" value="UniProtKB-SubCell"/>
</dbReference>
<dbReference type="AlphaFoldDB" id="A0A100YVJ2"/>
<evidence type="ECO:0000256" key="3">
    <source>
        <dbReference type="HAMAP-Rule" id="MF_00242"/>
    </source>
</evidence>
<dbReference type="PANTHER" id="PTHR47271:SF2">
    <property type="entry name" value="ARGININE DEIMINASE"/>
    <property type="match status" value="1"/>
</dbReference>
<evidence type="ECO:0000256" key="4">
    <source>
        <dbReference type="PIRSR" id="PIRSR006356-1"/>
    </source>
</evidence>
<dbReference type="GO" id="GO:0019546">
    <property type="term" value="P:L-arginine deiminase pathway"/>
    <property type="evidence" value="ECO:0007669"/>
    <property type="project" value="TreeGrafter"/>
</dbReference>
<dbReference type="EMBL" id="LOJF01000009">
    <property type="protein sequence ID" value="KUH58465.1"/>
    <property type="molecule type" value="Genomic_DNA"/>
</dbReference>
<name>A0A100YVJ2_TRASO</name>
<dbReference type="Gene3D" id="1.10.3930.10">
    <property type="entry name" value="Arginine deiminase"/>
    <property type="match status" value="1"/>
</dbReference>
<dbReference type="STRING" id="1299998.AUL39_05570"/>
<proteinExistence type="inferred from homology"/>
<gene>
    <name evidence="3" type="primary">arcA</name>
    <name evidence="5" type="ORF">AUL39_05570</name>
</gene>
<dbReference type="PRINTS" id="PR01466">
    <property type="entry name" value="ARGDEIMINASE"/>
</dbReference>
<evidence type="ECO:0000256" key="2">
    <source>
        <dbReference type="ARBA" id="ARBA00022801"/>
    </source>
</evidence>
<keyword evidence="3" id="KW-0963">Cytoplasm</keyword>
<dbReference type="Proteomes" id="UP000054078">
    <property type="component" value="Unassembled WGS sequence"/>
</dbReference>
<dbReference type="GO" id="GO:0016990">
    <property type="term" value="F:arginine deiminase activity"/>
    <property type="evidence" value="ECO:0007669"/>
    <property type="project" value="UniProtKB-UniRule"/>
</dbReference>
<evidence type="ECO:0000256" key="1">
    <source>
        <dbReference type="ARBA" id="ARBA00010206"/>
    </source>
</evidence>
<dbReference type="PANTHER" id="PTHR47271">
    <property type="entry name" value="ARGININE DEIMINASE"/>
    <property type="match status" value="1"/>
</dbReference>
<comment type="similarity">
    <text evidence="1 3">Belongs to the arginine deiminase family.</text>
</comment>
<dbReference type="InterPro" id="IPR003876">
    <property type="entry name" value="Arg_deiminase"/>
</dbReference>
<dbReference type="UniPathway" id="UPA00254">
    <property type="reaction ID" value="UER00364"/>
</dbReference>
<keyword evidence="2 3" id="KW-0378">Hydrolase</keyword>
<feature type="active site" description="Amidino-cysteine intermediate" evidence="3 4">
    <location>
        <position position="405"/>
    </location>
</feature>
<dbReference type="EC" id="3.5.3.6" evidence="3"/>
<dbReference type="RefSeq" id="WP_059054539.1">
    <property type="nucleotide sequence ID" value="NZ_LOJF01000009.1"/>
</dbReference>
<comment type="subcellular location">
    <subcellularLocation>
        <location evidence="3">Cytoplasm</location>
    </subcellularLocation>
</comment>
<dbReference type="NCBIfam" id="NF002381">
    <property type="entry name" value="PRK01388.1"/>
    <property type="match status" value="1"/>
</dbReference>
<sequence>MTTGLNICSEIGELRKVMLHRPGDELLNLSPDNIGRLLFDDIPFLETAQAEHDRFAQMLRDEGVEVLYLDQLVAEALAANPMARESFVRDYVAECGIDGPGVREAVRQRLEDIDDPLELVEKAITGVRADEVDLASVKDASLADVMEAGGGDENPILVDPIPNVYFTRDTFSVIGSGVSLNRMRSATRRRESLFGRYLFTYHPEYSHVPIWYDPASPYHIEGGDILVLSASVIGVGISERTQPAAIDRLAKHLLWSEKSQVRAVYAFSIPHKRSFMHLDTVFTQVDVDTFTVHPGILGTLKVFSITRGAHEGETRISQMEGTLDQVLASALGLSAVRLIKCGGDDPIAAAREQWNDGSNTLAVRPGTVMVYQRNAVTNDILYHAGVNLLEIPSAELSRGRGGPHCMSMAFWRDAVK</sequence>
<dbReference type="PIRSF" id="PIRSF006356">
    <property type="entry name" value="Arg_deiminase"/>
    <property type="match status" value="1"/>
</dbReference>
<organism evidence="5 6">
    <name type="scientific">Tractidigestivibacter scatoligenes</name>
    <name type="common">Olsenella scatoligenes</name>
    <dbReference type="NCBI Taxonomy" id="1299998"/>
    <lineage>
        <taxon>Bacteria</taxon>
        <taxon>Bacillati</taxon>
        <taxon>Actinomycetota</taxon>
        <taxon>Coriobacteriia</taxon>
        <taxon>Coriobacteriales</taxon>
        <taxon>Atopobiaceae</taxon>
        <taxon>Tractidigestivibacter</taxon>
    </lineage>
</organism>
<evidence type="ECO:0000313" key="6">
    <source>
        <dbReference type="Proteomes" id="UP000054078"/>
    </source>
</evidence>
<keyword evidence="3" id="KW-0056">Arginine metabolism</keyword>
<comment type="catalytic activity">
    <reaction evidence="3">
        <text>L-arginine + H2O = L-citrulline + NH4(+)</text>
        <dbReference type="Rhea" id="RHEA:19597"/>
        <dbReference type="ChEBI" id="CHEBI:15377"/>
        <dbReference type="ChEBI" id="CHEBI:28938"/>
        <dbReference type="ChEBI" id="CHEBI:32682"/>
        <dbReference type="ChEBI" id="CHEBI:57743"/>
        <dbReference type="EC" id="3.5.3.6"/>
    </reaction>
</comment>